<accession>A0AAJ0HCB3</accession>
<dbReference type="AlphaFoldDB" id="A0AAJ0HCB3"/>
<name>A0AAJ0HCB3_9PEZI</name>
<evidence type="ECO:0000256" key="1">
    <source>
        <dbReference type="SAM" id="MobiDB-lite"/>
    </source>
</evidence>
<reference evidence="2" key="2">
    <citation type="submission" date="2023-06" db="EMBL/GenBank/DDBJ databases">
        <authorList>
            <consortium name="Lawrence Berkeley National Laboratory"/>
            <person name="Haridas S."/>
            <person name="Hensen N."/>
            <person name="Bonometti L."/>
            <person name="Westerberg I."/>
            <person name="Brannstrom I.O."/>
            <person name="Guillou S."/>
            <person name="Cros-Aarteil S."/>
            <person name="Calhoun S."/>
            <person name="Kuo A."/>
            <person name="Mondo S."/>
            <person name="Pangilinan J."/>
            <person name="Riley R."/>
            <person name="Labutti K."/>
            <person name="Andreopoulos B."/>
            <person name="Lipzen A."/>
            <person name="Chen C."/>
            <person name="Yanf M."/>
            <person name="Daum C."/>
            <person name="Ng V."/>
            <person name="Clum A."/>
            <person name="Steindorff A."/>
            <person name="Ohm R."/>
            <person name="Martin F."/>
            <person name="Silar P."/>
            <person name="Natvig D."/>
            <person name="Lalanne C."/>
            <person name="Gautier V."/>
            <person name="Ament-Velasquez S.L."/>
            <person name="Kruys A."/>
            <person name="Hutchinson M.I."/>
            <person name="Powell A.J."/>
            <person name="Barry K."/>
            <person name="Miller A.N."/>
            <person name="Grigoriev I.V."/>
            <person name="Debuchy R."/>
            <person name="Gladieux P."/>
            <person name="Thoren M.H."/>
            <person name="Johannesson H."/>
        </authorList>
    </citation>
    <scope>NUCLEOTIDE SEQUENCE</scope>
    <source>
        <strain evidence="2">CBS 955.72</strain>
    </source>
</reference>
<evidence type="ECO:0000313" key="2">
    <source>
        <dbReference type="EMBL" id="KAK3346986.1"/>
    </source>
</evidence>
<protein>
    <submittedName>
        <fullName evidence="2">Uncharacterized protein</fullName>
    </submittedName>
</protein>
<dbReference type="EMBL" id="JAUIQD010000006">
    <property type="protein sequence ID" value="KAK3346986.1"/>
    <property type="molecule type" value="Genomic_DNA"/>
</dbReference>
<comment type="caution">
    <text evidence="2">The sequence shown here is derived from an EMBL/GenBank/DDBJ whole genome shotgun (WGS) entry which is preliminary data.</text>
</comment>
<gene>
    <name evidence="2" type="ORF">B0T25DRAFT_292372</name>
</gene>
<dbReference type="Proteomes" id="UP001275084">
    <property type="component" value="Unassembled WGS sequence"/>
</dbReference>
<evidence type="ECO:0000313" key="3">
    <source>
        <dbReference type="Proteomes" id="UP001275084"/>
    </source>
</evidence>
<keyword evidence="3" id="KW-1185">Reference proteome</keyword>
<feature type="region of interest" description="Disordered" evidence="1">
    <location>
        <begin position="203"/>
        <end position="224"/>
    </location>
</feature>
<organism evidence="2 3">
    <name type="scientific">Lasiosphaeria hispida</name>
    <dbReference type="NCBI Taxonomy" id="260671"/>
    <lineage>
        <taxon>Eukaryota</taxon>
        <taxon>Fungi</taxon>
        <taxon>Dikarya</taxon>
        <taxon>Ascomycota</taxon>
        <taxon>Pezizomycotina</taxon>
        <taxon>Sordariomycetes</taxon>
        <taxon>Sordariomycetidae</taxon>
        <taxon>Sordariales</taxon>
        <taxon>Lasiosphaeriaceae</taxon>
        <taxon>Lasiosphaeria</taxon>
    </lineage>
</organism>
<proteinExistence type="predicted"/>
<sequence>MPALTRHPMFAPARYVLLLRAPQVRYICRQLGSRHVWRESENLGAPQLGSHNQIDWSNKTAKMATAEWRRHFQCSAPLFGHLSPSAHPTAGPGLRQLAEQTVHSMAIGVRIASASFDAAMRTAVQAHFRIRSGASLIPSPGCGKPKPKSQPKPKILAKSQIDASSVIISSVPFRLSSVNTYSSFQLTSVTLAAASPALAPSALGRGSGALHRQRRCENGPVTSP</sequence>
<reference evidence="2" key="1">
    <citation type="journal article" date="2023" name="Mol. Phylogenet. Evol.">
        <title>Genome-scale phylogeny and comparative genomics of the fungal order Sordariales.</title>
        <authorList>
            <person name="Hensen N."/>
            <person name="Bonometti L."/>
            <person name="Westerberg I."/>
            <person name="Brannstrom I.O."/>
            <person name="Guillou S."/>
            <person name="Cros-Aarteil S."/>
            <person name="Calhoun S."/>
            <person name="Haridas S."/>
            <person name="Kuo A."/>
            <person name="Mondo S."/>
            <person name="Pangilinan J."/>
            <person name="Riley R."/>
            <person name="LaButti K."/>
            <person name="Andreopoulos B."/>
            <person name="Lipzen A."/>
            <person name="Chen C."/>
            <person name="Yan M."/>
            <person name="Daum C."/>
            <person name="Ng V."/>
            <person name="Clum A."/>
            <person name="Steindorff A."/>
            <person name="Ohm R.A."/>
            <person name="Martin F."/>
            <person name="Silar P."/>
            <person name="Natvig D.O."/>
            <person name="Lalanne C."/>
            <person name="Gautier V."/>
            <person name="Ament-Velasquez S.L."/>
            <person name="Kruys A."/>
            <person name="Hutchinson M.I."/>
            <person name="Powell A.J."/>
            <person name="Barry K."/>
            <person name="Miller A.N."/>
            <person name="Grigoriev I.V."/>
            <person name="Debuchy R."/>
            <person name="Gladieux P."/>
            <person name="Hiltunen Thoren M."/>
            <person name="Johannesson H."/>
        </authorList>
    </citation>
    <scope>NUCLEOTIDE SEQUENCE</scope>
    <source>
        <strain evidence="2">CBS 955.72</strain>
    </source>
</reference>